<sequence>MSKKVIIIGGVAGGASAAARLRRLDENIEIVMFERGDYISFANCGLPYYIGGTISERQNLLVQTEEGMEKRFNIDIRVRSEVTKIDRANKEVEVFSEGKTYREKYDYIILSPGAAPFVPQIPGVDKKNIFTLRNMADVDRIKSFINEKSPKKAVVVGGGFIGVEVAENLKDAGLEVTLIEAMDQILGPFDIEMARILEKEMNDHGVDVITSDGVEKFEGNERLNISLKSGKKVEADLVIMAIGVRPEIKLAKEAGLEIGERGGIKVDEYLRTSDPNIYAVGDAIEVKDLVTDSMALIPLAGPANKQGRIAADNICGRNVKFVSAQGTSILKVFDMTAAATGANEKMLKRMGIPYLKSYTHSGSHAGYYPGAFTLTIKLLFSPTDGKVLGAQVVGRDGVDKRIDVLATAIRHGLTVYDLEELELAYAPPYSSAKDPVNMAGFTAANVLRGDMKIVHWDELEKLNKDEYYILDVRTDLEFENGSIAGAINIPVDEIRNRMNEIPKNKKIVVYCKVGLRGYIAYRILVQNGFDVYNLSGGYDIYQASIKRYGEGIKLNDEMTRIEEKEVATDIEIKKTIKVDACGLQCPGPILKVKNEIEKIKTGEILEVHVTDPAFSNDIKAWCGRTGNILLKIDRTAGSYVAYIQKGNSMSQVAVSTTSNVRQGKNILVFSGDLDKAIASFIIANGAAAMGRPVTMFFTFWGLNVLRKDVAPKVNKNFIEKMFAKMMPQGSKRLSLSRMNMGGLGAKMIRGLMAKKNIASLEELIEQAKYNGVRLVACSMSMDLMGIRKEELIDGVELGGVATFLAEAENADTNLFI</sequence>
<dbReference type="InterPro" id="IPR027396">
    <property type="entry name" value="DsrEFH-like"/>
</dbReference>
<dbReference type="EMBL" id="LKHP01000001">
    <property type="protein sequence ID" value="KRQ87963.1"/>
    <property type="molecule type" value="Genomic_DNA"/>
</dbReference>
<dbReference type="RefSeq" id="WP_057976046.1">
    <property type="nucleotide sequence ID" value="NZ_LKHP01000001.1"/>
</dbReference>
<dbReference type="InterPro" id="IPR004099">
    <property type="entry name" value="Pyr_nucl-diS_OxRdtase_dimer"/>
</dbReference>
<gene>
    <name evidence="8" type="primary">cdr_1</name>
    <name evidence="8" type="ORF">ABG79_00128</name>
</gene>
<dbReference type="Gene3D" id="3.40.250.10">
    <property type="entry name" value="Rhodanese-like domain"/>
    <property type="match status" value="1"/>
</dbReference>
<dbReference type="InterPro" id="IPR036188">
    <property type="entry name" value="FAD/NAD-bd_sf"/>
</dbReference>
<dbReference type="Pfam" id="PF02852">
    <property type="entry name" value="Pyr_redox_dim"/>
    <property type="match status" value="1"/>
</dbReference>
<dbReference type="PRINTS" id="PR00411">
    <property type="entry name" value="PNDRDTASEI"/>
</dbReference>
<dbReference type="InterPro" id="IPR001763">
    <property type="entry name" value="Rhodanese-like_dom"/>
</dbReference>
<dbReference type="SUPFAM" id="SSF55424">
    <property type="entry name" value="FAD/NAD-linked reductases, dimerisation (C-terminal) domain"/>
    <property type="match status" value="1"/>
</dbReference>
<dbReference type="InterPro" id="IPR001455">
    <property type="entry name" value="TusA-like"/>
</dbReference>
<dbReference type="PATRIC" id="fig|908809.3.peg.129"/>
<dbReference type="Pfam" id="PF13686">
    <property type="entry name" value="DrsE_2"/>
    <property type="match status" value="1"/>
</dbReference>
<dbReference type="Pfam" id="PF00581">
    <property type="entry name" value="Rhodanese"/>
    <property type="match status" value="1"/>
</dbReference>
<accession>A0A0R3JWN4</accession>
<dbReference type="Gene3D" id="3.30.110.40">
    <property type="entry name" value="TusA-like domain"/>
    <property type="match status" value="1"/>
</dbReference>
<evidence type="ECO:0000256" key="1">
    <source>
        <dbReference type="ARBA" id="ARBA00001974"/>
    </source>
</evidence>
<evidence type="ECO:0000256" key="4">
    <source>
        <dbReference type="ARBA" id="ARBA00022827"/>
    </source>
</evidence>
<evidence type="ECO:0000313" key="8">
    <source>
        <dbReference type="EMBL" id="KRQ87963.1"/>
    </source>
</evidence>
<dbReference type="SUPFAM" id="SSF64307">
    <property type="entry name" value="SirA-like"/>
    <property type="match status" value="1"/>
</dbReference>
<dbReference type="InterPro" id="IPR016156">
    <property type="entry name" value="FAD/NAD-linked_Rdtase_dimer_sf"/>
</dbReference>
<reference evidence="8 9" key="1">
    <citation type="submission" date="2015-09" db="EMBL/GenBank/DDBJ databases">
        <title>Draft genome sequence of a Caloramator mitchellensis, a moderate thermophile from the Great Artesian Basin of Australia.</title>
        <authorList>
            <person name="Patel B.K."/>
        </authorList>
    </citation>
    <scope>NUCLEOTIDE SEQUENCE [LARGE SCALE GENOMIC DNA]</scope>
    <source>
        <strain evidence="8 9">VF08</strain>
    </source>
</reference>
<dbReference type="InterPro" id="IPR023753">
    <property type="entry name" value="FAD/NAD-binding_dom"/>
</dbReference>
<dbReference type="PROSITE" id="PS01148">
    <property type="entry name" value="UPF0033"/>
    <property type="match status" value="1"/>
</dbReference>
<evidence type="ECO:0000313" key="9">
    <source>
        <dbReference type="Proteomes" id="UP000052015"/>
    </source>
</evidence>
<dbReference type="SUPFAM" id="SSF51905">
    <property type="entry name" value="FAD/NAD(P)-binding domain"/>
    <property type="match status" value="1"/>
</dbReference>
<dbReference type="InterPro" id="IPR032836">
    <property type="entry name" value="DsrE2-like"/>
</dbReference>
<dbReference type="InterPro" id="IPR036868">
    <property type="entry name" value="TusA-like_sf"/>
</dbReference>
<feature type="domain" description="Rhodanese" evidence="7">
    <location>
        <begin position="463"/>
        <end position="550"/>
    </location>
</feature>
<proteinExistence type="inferred from homology"/>
<comment type="similarity">
    <text evidence="2">Belongs to the class-III pyridine nucleotide-disulfide oxidoreductase family.</text>
</comment>
<evidence type="ECO:0000256" key="5">
    <source>
        <dbReference type="ARBA" id="ARBA00023002"/>
    </source>
</evidence>
<dbReference type="SUPFAM" id="SSF75169">
    <property type="entry name" value="DsrEFH-like"/>
    <property type="match status" value="1"/>
</dbReference>
<dbReference type="InterPro" id="IPR036873">
    <property type="entry name" value="Rhodanese-like_dom_sf"/>
</dbReference>
<dbReference type="CDD" id="cd01524">
    <property type="entry name" value="RHOD_Pyr_redox"/>
    <property type="match status" value="1"/>
</dbReference>
<dbReference type="STRING" id="908809.ABG79_00128"/>
<dbReference type="SMART" id="SM00450">
    <property type="entry name" value="RHOD"/>
    <property type="match status" value="1"/>
</dbReference>
<dbReference type="GO" id="GO:0050451">
    <property type="term" value="F:CoA-disulfide reductase (NADPH) activity"/>
    <property type="evidence" value="ECO:0007669"/>
    <property type="project" value="UniProtKB-EC"/>
</dbReference>
<dbReference type="Gene3D" id="3.40.1260.10">
    <property type="entry name" value="DsrEFH-like"/>
    <property type="match status" value="1"/>
</dbReference>
<dbReference type="Pfam" id="PF01206">
    <property type="entry name" value="TusA"/>
    <property type="match status" value="1"/>
</dbReference>
<evidence type="ECO:0000256" key="6">
    <source>
        <dbReference type="ARBA" id="ARBA00023284"/>
    </source>
</evidence>
<keyword evidence="3" id="KW-0285">Flavoprotein</keyword>
<evidence type="ECO:0000259" key="7">
    <source>
        <dbReference type="PROSITE" id="PS50206"/>
    </source>
</evidence>
<dbReference type="AlphaFoldDB" id="A0A0R3JWN4"/>
<name>A0A0R3JWN4_CALMK</name>
<dbReference type="SUPFAM" id="SSF52821">
    <property type="entry name" value="Rhodanese/Cell cycle control phosphatase"/>
    <property type="match status" value="1"/>
</dbReference>
<dbReference type="Pfam" id="PF07992">
    <property type="entry name" value="Pyr_redox_2"/>
    <property type="match status" value="1"/>
</dbReference>
<evidence type="ECO:0000256" key="2">
    <source>
        <dbReference type="ARBA" id="ARBA00009130"/>
    </source>
</evidence>
<keyword evidence="6" id="KW-0676">Redox-active center</keyword>
<dbReference type="EC" id="1.8.1.14" evidence="8"/>
<comment type="caution">
    <text evidence="8">The sequence shown here is derived from an EMBL/GenBank/DDBJ whole genome shotgun (WGS) entry which is preliminary data.</text>
</comment>
<organism evidence="8 9">
    <name type="scientific">Caloramator mitchellensis</name>
    <dbReference type="NCBI Taxonomy" id="908809"/>
    <lineage>
        <taxon>Bacteria</taxon>
        <taxon>Bacillati</taxon>
        <taxon>Bacillota</taxon>
        <taxon>Clostridia</taxon>
        <taxon>Eubacteriales</taxon>
        <taxon>Clostridiaceae</taxon>
        <taxon>Caloramator</taxon>
    </lineage>
</organism>
<keyword evidence="4" id="KW-0274">FAD</keyword>
<evidence type="ECO:0000256" key="3">
    <source>
        <dbReference type="ARBA" id="ARBA00022630"/>
    </source>
</evidence>
<keyword evidence="9" id="KW-1185">Reference proteome</keyword>
<dbReference type="InterPro" id="IPR050260">
    <property type="entry name" value="FAD-bd_OxRdtase"/>
</dbReference>
<dbReference type="PANTHER" id="PTHR43429:SF1">
    <property type="entry name" value="NAD(P)H SULFUR OXIDOREDUCTASE (COA-DEPENDENT)"/>
    <property type="match status" value="1"/>
</dbReference>
<dbReference type="PANTHER" id="PTHR43429">
    <property type="entry name" value="PYRIDINE NUCLEOTIDE-DISULFIDE OXIDOREDUCTASE DOMAIN-CONTAINING"/>
    <property type="match status" value="1"/>
</dbReference>
<dbReference type="OrthoDB" id="9802028at2"/>
<dbReference type="PRINTS" id="PR00368">
    <property type="entry name" value="FADPNR"/>
</dbReference>
<dbReference type="Gene3D" id="3.50.50.60">
    <property type="entry name" value="FAD/NAD(P)-binding domain"/>
    <property type="match status" value="2"/>
</dbReference>
<keyword evidence="5 8" id="KW-0560">Oxidoreductase</keyword>
<protein>
    <submittedName>
        <fullName evidence="8">Coenzyme A disulfide reductase</fullName>
        <ecNumber evidence="8">1.8.1.14</ecNumber>
    </submittedName>
</protein>
<comment type="cofactor">
    <cofactor evidence="1">
        <name>FAD</name>
        <dbReference type="ChEBI" id="CHEBI:57692"/>
    </cofactor>
</comment>
<dbReference type="Proteomes" id="UP000052015">
    <property type="component" value="Unassembled WGS sequence"/>
</dbReference>
<dbReference type="PROSITE" id="PS50206">
    <property type="entry name" value="RHODANESE_3"/>
    <property type="match status" value="1"/>
</dbReference>